<dbReference type="GO" id="GO:0007032">
    <property type="term" value="P:endosome organization"/>
    <property type="evidence" value="ECO:0007669"/>
    <property type="project" value="TreeGrafter"/>
</dbReference>
<dbReference type="GO" id="GO:0030674">
    <property type="term" value="F:protein-macromolecule adaptor activity"/>
    <property type="evidence" value="ECO:0007669"/>
    <property type="project" value="TreeGrafter"/>
</dbReference>
<comment type="subcellular location">
    <subcellularLocation>
        <location evidence="6">Endomembrane system</location>
        <topology evidence="6">Peripheral membrane protein</topology>
        <orientation evidence="6">Cytoplasmic side</orientation>
    </subcellularLocation>
</comment>
<dbReference type="GO" id="GO:0008270">
    <property type="term" value="F:zinc ion binding"/>
    <property type="evidence" value="ECO:0007669"/>
    <property type="project" value="UniProtKB-KW"/>
</dbReference>
<evidence type="ECO:0000259" key="9">
    <source>
        <dbReference type="Pfam" id="PF26148"/>
    </source>
</evidence>
<dbReference type="eggNOG" id="KOG2034">
    <property type="taxonomic scope" value="Eukaryota"/>
</dbReference>
<dbReference type="InterPro" id="IPR055358">
    <property type="entry name" value="CHCR"/>
</dbReference>
<dbReference type="STRING" id="1076935.U4L409"/>
<dbReference type="CDD" id="cd16462">
    <property type="entry name" value="RING-H2_Pep3p-like"/>
    <property type="match status" value="1"/>
</dbReference>
<comment type="similarity">
    <text evidence="1">Belongs to the VPS18 family.</text>
</comment>
<feature type="domain" description="Pep3/Vps18 beta-propeller" evidence="8">
    <location>
        <begin position="22"/>
        <end position="379"/>
    </location>
</feature>
<dbReference type="Proteomes" id="UP000018144">
    <property type="component" value="Unassembled WGS sequence"/>
</dbReference>
<dbReference type="Pfam" id="PF00637">
    <property type="entry name" value="Clathrin"/>
    <property type="match status" value="1"/>
</dbReference>
<protein>
    <submittedName>
        <fullName evidence="10">Similar to Vacuolar protein sorting-associated protein 18 homolog acc. no. P59015</fullName>
    </submittedName>
</protein>
<dbReference type="GO" id="GO:0006904">
    <property type="term" value="P:vesicle docking involved in exocytosis"/>
    <property type="evidence" value="ECO:0007669"/>
    <property type="project" value="TreeGrafter"/>
</dbReference>
<feature type="repeat" description="CHCR" evidence="7">
    <location>
        <begin position="631"/>
        <end position="794"/>
    </location>
</feature>
<proteinExistence type="inferred from homology"/>
<evidence type="ECO:0000256" key="2">
    <source>
        <dbReference type="ARBA" id="ARBA00022723"/>
    </source>
</evidence>
<dbReference type="AlphaFoldDB" id="U4L409"/>
<gene>
    <name evidence="10" type="ORF">PCON_11113</name>
</gene>
<dbReference type="GO" id="GO:0030897">
    <property type="term" value="C:HOPS complex"/>
    <property type="evidence" value="ECO:0007669"/>
    <property type="project" value="TreeGrafter"/>
</dbReference>
<dbReference type="InterPro" id="IPR007810">
    <property type="entry name" value="Pep3/Vps18_beta-prop"/>
</dbReference>
<dbReference type="OMA" id="WIQREKW"/>
<evidence type="ECO:0000256" key="7">
    <source>
        <dbReference type="PROSITE-ProRule" id="PRU01006"/>
    </source>
</evidence>
<dbReference type="Pfam" id="PF26148">
    <property type="entry name" value="VPS18_RING_C"/>
    <property type="match status" value="1"/>
</dbReference>
<evidence type="ECO:0000313" key="11">
    <source>
        <dbReference type="Proteomes" id="UP000018144"/>
    </source>
</evidence>
<keyword evidence="2" id="KW-0479">Metal-binding</keyword>
<sequence length="976" mass="110713">MTFDPLSFNAGGFSHDFAELSPIFHIEQVQLQFQVAAHFAAVQVANNVIILALVSGRILRIDLANPQDVDDIDLPKKSSEVGTIRKVFLDPTASHLIISTTHGENFYLHSRSTKPRHLSRLKNVIIDCIAWSPALPSTSTREILVGTLDGCVYETYIEGLEESFMRREEKYCKMVYKTPEGQPVTGLWVDMLPGKPDLRRVILTTHSAILHWVGRIQRYGHADIASIFAKFFDNEAPSIQDFRDSESSYSMLSISPESTDDEDPSRIYAWLTGEGVYHGKLLLKPTTPELGSEVFASSKLFSKATVSSMKNHITSVALTQYHIIVLCGTDLYAINRLDDSVVFQEAIVDPGTKVLGLCSDVKKSTFWVFTTTEIFEIVVLEEDRDVWKIMLNNKSFETAMRFAKTAVQEDQVAVAHGDYLVAHGRYISAAEVYGKSSKSFEEVALTFLENGEQDALRTYLLAKLTTLKPSVSMQLRLPEKMALMRMESLMQRVMVASWLVECFMSRLNTLEDQLSTITSHAAAGKSTEDEVKKHLKKVKEEYQQFVSSYKDDLDRKTTYEIISSHGRQYELLYYANTINDYSYVLAYWVQREKWLDALDVLKRQTDPEMFYKYSSVLMANVPMETVDILMRQSNLKPRNLIPALLNYNKFTRAPLSQNQAVRYLRYVIHQLGSDDAAVHNTLISIYASHPSHDESELLQYLEAHTADSQYDLDFALRLCIQHNHVQSCVHIYSSMGQYADAVELALKHGNVELASVVADMAGDVQGQAEDSGLRKKLWLKVAETVVKKEGSIKSALEFLKRCPLLRIEDLIPYFPDFIVIDDFKSEICSALESYSLSIDALKQSMDESSITAEHIRKDIEALDKRYAIVEPGEQCYICQYQLLSRQFFVFPCQHAFHGDCLTAEVVKQAGLGKRRRIEELGERIRQGLLEGDKRQKAVEDLDRLVADECILCSEFAIKRIDEPFVLPTEDVAEWAV</sequence>
<keyword evidence="11" id="KW-1185">Reference proteome</keyword>
<evidence type="ECO:0000259" key="8">
    <source>
        <dbReference type="Pfam" id="PF05131"/>
    </source>
</evidence>
<dbReference type="GO" id="GO:0005768">
    <property type="term" value="C:endosome"/>
    <property type="evidence" value="ECO:0007669"/>
    <property type="project" value="TreeGrafter"/>
</dbReference>
<dbReference type="OrthoDB" id="1845386at2759"/>
<dbReference type="PANTHER" id="PTHR23323">
    <property type="entry name" value="VACUOLAR PROTEIN SORTING-ASSOCIATED PROTEIN"/>
    <property type="match status" value="1"/>
</dbReference>
<dbReference type="SUPFAM" id="SSF57850">
    <property type="entry name" value="RING/U-box"/>
    <property type="match status" value="1"/>
</dbReference>
<dbReference type="InterPro" id="IPR058919">
    <property type="entry name" value="Pep3/Vps18_RING_C"/>
</dbReference>
<evidence type="ECO:0000313" key="10">
    <source>
        <dbReference type="EMBL" id="CCX11519.1"/>
    </source>
</evidence>
<evidence type="ECO:0000256" key="3">
    <source>
        <dbReference type="ARBA" id="ARBA00022771"/>
    </source>
</evidence>
<reference evidence="10 11" key="1">
    <citation type="journal article" date="2013" name="PLoS Genet.">
        <title>The genome and development-dependent transcriptomes of Pyronema confluens: a window into fungal evolution.</title>
        <authorList>
            <person name="Traeger S."/>
            <person name="Altegoer F."/>
            <person name="Freitag M."/>
            <person name="Gabaldon T."/>
            <person name="Kempken F."/>
            <person name="Kumar A."/>
            <person name="Marcet-Houben M."/>
            <person name="Poggeler S."/>
            <person name="Stajich J.E."/>
            <person name="Nowrousian M."/>
        </authorList>
    </citation>
    <scope>NUCLEOTIDE SEQUENCE [LARGE SCALE GENOMIC DNA]</scope>
    <source>
        <strain evidence="11">CBS 100304</strain>
        <tissue evidence="10">Vegetative mycelium</tissue>
    </source>
</reference>
<dbReference type="Pfam" id="PF05131">
    <property type="entry name" value="Pep3_Vps18"/>
    <property type="match status" value="1"/>
</dbReference>
<keyword evidence="3" id="KW-0863">Zinc-finger</keyword>
<evidence type="ECO:0000256" key="1">
    <source>
        <dbReference type="ARBA" id="ARBA00010454"/>
    </source>
</evidence>
<dbReference type="PANTHER" id="PTHR23323:SF26">
    <property type="entry name" value="VACUOLAR PROTEIN SORTING-ASSOCIATED PROTEIN 18 HOMOLOG"/>
    <property type="match status" value="1"/>
</dbReference>
<dbReference type="GO" id="GO:0007033">
    <property type="term" value="P:vacuole organization"/>
    <property type="evidence" value="ECO:0007669"/>
    <property type="project" value="TreeGrafter"/>
</dbReference>
<dbReference type="GO" id="GO:0048284">
    <property type="term" value="P:organelle fusion"/>
    <property type="evidence" value="ECO:0007669"/>
    <property type="project" value="TreeGrafter"/>
</dbReference>
<evidence type="ECO:0000256" key="5">
    <source>
        <dbReference type="ARBA" id="ARBA00023136"/>
    </source>
</evidence>
<dbReference type="PROSITE" id="PS50236">
    <property type="entry name" value="CHCR"/>
    <property type="match status" value="1"/>
</dbReference>
<feature type="domain" description="Pep3/Vps18 RING C-terminal" evidence="9">
    <location>
        <begin position="869"/>
        <end position="959"/>
    </location>
</feature>
<dbReference type="InterPro" id="IPR000547">
    <property type="entry name" value="Clathrin_H-chain/VPS_repeat"/>
</dbReference>
<name>U4L409_PYROM</name>
<evidence type="ECO:0000256" key="4">
    <source>
        <dbReference type="ARBA" id="ARBA00022833"/>
    </source>
</evidence>
<dbReference type="GO" id="GO:0006886">
    <property type="term" value="P:intracellular protein transport"/>
    <property type="evidence" value="ECO:0007669"/>
    <property type="project" value="UniProtKB-UniRule"/>
</dbReference>
<keyword evidence="5" id="KW-0472">Membrane</keyword>
<evidence type="ECO:0000256" key="6">
    <source>
        <dbReference type="ARBA" id="ARBA00029433"/>
    </source>
</evidence>
<dbReference type="EMBL" id="HF935626">
    <property type="protein sequence ID" value="CCX11519.1"/>
    <property type="molecule type" value="Genomic_DNA"/>
</dbReference>
<keyword evidence="4" id="KW-0862">Zinc</keyword>
<accession>U4L409</accession>
<organism evidence="10 11">
    <name type="scientific">Pyronema omphalodes (strain CBS 100304)</name>
    <name type="common">Pyronema confluens</name>
    <dbReference type="NCBI Taxonomy" id="1076935"/>
    <lineage>
        <taxon>Eukaryota</taxon>
        <taxon>Fungi</taxon>
        <taxon>Dikarya</taxon>
        <taxon>Ascomycota</taxon>
        <taxon>Pezizomycotina</taxon>
        <taxon>Pezizomycetes</taxon>
        <taxon>Pezizales</taxon>
        <taxon>Pyronemataceae</taxon>
        <taxon>Pyronema</taxon>
    </lineage>
</organism>